<evidence type="ECO:0000313" key="1">
    <source>
        <dbReference type="EMBL" id="EMD33097.1"/>
    </source>
</evidence>
<dbReference type="PANTHER" id="PTHR14187:SF5">
    <property type="entry name" value="HEAT SHOCK 70 KDA PROTEIN 12A"/>
    <property type="match status" value="1"/>
</dbReference>
<dbReference type="EMBL" id="KB445807">
    <property type="protein sequence ID" value="EMD33097.1"/>
    <property type="molecule type" value="Genomic_DNA"/>
</dbReference>
<dbReference type="Proteomes" id="UP000016930">
    <property type="component" value="Unassembled WGS sequence"/>
</dbReference>
<dbReference type="STRING" id="914234.M2R4G0"/>
<dbReference type="PANTHER" id="PTHR14187">
    <property type="entry name" value="ALPHA KINASE/ELONGATION FACTOR 2 KINASE"/>
    <property type="match status" value="1"/>
</dbReference>
<sequence>MAMTARPPFHGEFRKLVVAIDVGTTYSGVSYSILDPGEVPKTLGVRRYPGQEGKAGDSKIPSILYYDKYGAVQAAGAEALLPSILDKAEDEEWVKVEWFKLHLRPTNMPRKDSEAKYNRMTDLPHGKTIVDVFADFLRYLYSCTKQYIIETHASGDLLWDSLEDQIDFVLSHPNGWGGAQQAQMRSAATQAGLVRDTHDGQARIQFVTEGEASVHFCISNGLASDAMKDQETIMVVDAGGGTVDISTYTVKMDVGLTMEEIAVPECIFQGSAIVSFRAREYLTDKLASSRYANDQDVAEMFKEFDRSTKLVFRNKEEASYIKFGSMRDREPQYHIRNGQIMLTGDEVASLFEPSISGIKQAICKQSLAAEQPISSIFLVGGFAASPWLFSELKDCADELGMRFSRPDTHTHKAVAEGGVSFYLDHFVSVRVARFTYGAKCLTGFQSSKSEHKRRSHRLMTRPSGRKFLPNGFAVILQEGTRVSEETEFYRELNIESYDPLSYLFTDIACYKGKFKNPQWTDTEPGMFTTLCNITGDISDIPMVPKKGPLGAYYSQSFDVVLSFGLTELKAQLRWFDNGIEKRCPASTVFDDEVAVM</sequence>
<protein>
    <submittedName>
        <fullName evidence="1">Uncharacterized protein</fullName>
    </submittedName>
</protein>
<name>M2R4G0_CERS8</name>
<accession>M2R4G0</accession>
<dbReference type="Gene3D" id="3.30.420.40">
    <property type="match status" value="2"/>
</dbReference>
<organism evidence="1 2">
    <name type="scientific">Ceriporiopsis subvermispora (strain B)</name>
    <name type="common">White-rot fungus</name>
    <name type="synonym">Gelatoporia subvermispora</name>
    <dbReference type="NCBI Taxonomy" id="914234"/>
    <lineage>
        <taxon>Eukaryota</taxon>
        <taxon>Fungi</taxon>
        <taxon>Dikarya</taxon>
        <taxon>Basidiomycota</taxon>
        <taxon>Agaricomycotina</taxon>
        <taxon>Agaricomycetes</taxon>
        <taxon>Polyporales</taxon>
        <taxon>Gelatoporiaceae</taxon>
        <taxon>Gelatoporia</taxon>
    </lineage>
</organism>
<keyword evidence="2" id="KW-1185">Reference proteome</keyword>
<reference evidence="1 2" key="1">
    <citation type="journal article" date="2012" name="Proc. Natl. Acad. Sci. U.S.A.">
        <title>Comparative genomics of Ceriporiopsis subvermispora and Phanerochaete chrysosporium provide insight into selective ligninolysis.</title>
        <authorList>
            <person name="Fernandez-Fueyo E."/>
            <person name="Ruiz-Duenas F.J."/>
            <person name="Ferreira P."/>
            <person name="Floudas D."/>
            <person name="Hibbett D.S."/>
            <person name="Canessa P."/>
            <person name="Larrondo L.F."/>
            <person name="James T.Y."/>
            <person name="Seelenfreund D."/>
            <person name="Lobos S."/>
            <person name="Polanco R."/>
            <person name="Tello M."/>
            <person name="Honda Y."/>
            <person name="Watanabe T."/>
            <person name="Watanabe T."/>
            <person name="Ryu J.S."/>
            <person name="Kubicek C.P."/>
            <person name="Schmoll M."/>
            <person name="Gaskell J."/>
            <person name="Hammel K.E."/>
            <person name="St John F.J."/>
            <person name="Vanden Wymelenberg A."/>
            <person name="Sabat G."/>
            <person name="Splinter BonDurant S."/>
            <person name="Syed K."/>
            <person name="Yadav J.S."/>
            <person name="Doddapaneni H."/>
            <person name="Subramanian V."/>
            <person name="Lavin J.L."/>
            <person name="Oguiza J.A."/>
            <person name="Perez G."/>
            <person name="Pisabarro A.G."/>
            <person name="Ramirez L."/>
            <person name="Santoyo F."/>
            <person name="Master E."/>
            <person name="Coutinho P.M."/>
            <person name="Henrissat B."/>
            <person name="Lombard V."/>
            <person name="Magnuson J.K."/>
            <person name="Kuees U."/>
            <person name="Hori C."/>
            <person name="Igarashi K."/>
            <person name="Samejima M."/>
            <person name="Held B.W."/>
            <person name="Barry K.W."/>
            <person name="LaButti K.M."/>
            <person name="Lapidus A."/>
            <person name="Lindquist E.A."/>
            <person name="Lucas S.M."/>
            <person name="Riley R."/>
            <person name="Salamov A.A."/>
            <person name="Hoffmeister D."/>
            <person name="Schwenk D."/>
            <person name="Hadar Y."/>
            <person name="Yarden O."/>
            <person name="de Vries R.P."/>
            <person name="Wiebenga A."/>
            <person name="Stenlid J."/>
            <person name="Eastwood D."/>
            <person name="Grigoriev I.V."/>
            <person name="Berka R.M."/>
            <person name="Blanchette R.A."/>
            <person name="Kersten P."/>
            <person name="Martinez A.T."/>
            <person name="Vicuna R."/>
            <person name="Cullen D."/>
        </authorList>
    </citation>
    <scope>NUCLEOTIDE SEQUENCE [LARGE SCALE GENOMIC DNA]</scope>
    <source>
        <strain evidence="1 2">B</strain>
    </source>
</reference>
<dbReference type="OrthoDB" id="2963168at2759"/>
<dbReference type="HOGENOM" id="CLU_009958_4_2_1"/>
<dbReference type="InterPro" id="IPR043129">
    <property type="entry name" value="ATPase_NBD"/>
</dbReference>
<gene>
    <name evidence="1" type="ORF">CERSUDRAFT_98705</name>
</gene>
<dbReference type="CDD" id="cd10170">
    <property type="entry name" value="ASKHA_NBD_HSP70"/>
    <property type="match status" value="1"/>
</dbReference>
<dbReference type="Gene3D" id="3.90.640.10">
    <property type="entry name" value="Actin, Chain A, domain 4"/>
    <property type="match status" value="1"/>
</dbReference>
<proteinExistence type="predicted"/>
<dbReference type="PRINTS" id="PR00301">
    <property type="entry name" value="HEATSHOCK70"/>
</dbReference>
<evidence type="ECO:0000313" key="2">
    <source>
        <dbReference type="Proteomes" id="UP000016930"/>
    </source>
</evidence>
<dbReference type="AlphaFoldDB" id="M2R4G0"/>
<dbReference type="SUPFAM" id="SSF53067">
    <property type="entry name" value="Actin-like ATPase domain"/>
    <property type="match status" value="2"/>
</dbReference>